<dbReference type="Proteomes" id="UP001185092">
    <property type="component" value="Unassembled WGS sequence"/>
</dbReference>
<dbReference type="AlphaFoldDB" id="A0AAE3XPW1"/>
<proteinExistence type="predicted"/>
<feature type="region of interest" description="Disordered" evidence="1">
    <location>
        <begin position="1"/>
        <end position="25"/>
    </location>
</feature>
<evidence type="ECO:0000313" key="3">
    <source>
        <dbReference type="Proteomes" id="UP001185092"/>
    </source>
</evidence>
<keyword evidence="3" id="KW-1185">Reference proteome</keyword>
<accession>A0AAE3XPW1</accession>
<dbReference type="RefSeq" id="WP_309940517.1">
    <property type="nucleotide sequence ID" value="NZ_AP025306.1"/>
</dbReference>
<organism evidence="2 3">
    <name type="scientific">Aureibacter tunicatorum</name>
    <dbReference type="NCBI Taxonomy" id="866807"/>
    <lineage>
        <taxon>Bacteria</taxon>
        <taxon>Pseudomonadati</taxon>
        <taxon>Bacteroidota</taxon>
        <taxon>Cytophagia</taxon>
        <taxon>Cytophagales</taxon>
        <taxon>Persicobacteraceae</taxon>
        <taxon>Aureibacter</taxon>
    </lineage>
</organism>
<evidence type="ECO:0000256" key="1">
    <source>
        <dbReference type="SAM" id="MobiDB-lite"/>
    </source>
</evidence>
<gene>
    <name evidence="2" type="ORF">HNQ88_003589</name>
</gene>
<name>A0AAE3XPW1_9BACT</name>
<sequence length="52" mass="5908">MKNFANIKGAKTLSKKSLTERVGGRPPHWEPCPWGYHRCEPNLCVRNNQGCP</sequence>
<evidence type="ECO:0000313" key="2">
    <source>
        <dbReference type="EMBL" id="MDR6240513.1"/>
    </source>
</evidence>
<protein>
    <submittedName>
        <fullName evidence="2">Uncharacterized protein</fullName>
    </submittedName>
</protein>
<comment type="caution">
    <text evidence="2">The sequence shown here is derived from an EMBL/GenBank/DDBJ whole genome shotgun (WGS) entry which is preliminary data.</text>
</comment>
<reference evidence="2" key="1">
    <citation type="submission" date="2023-07" db="EMBL/GenBank/DDBJ databases">
        <title>Genomic Encyclopedia of Type Strains, Phase IV (KMG-IV): sequencing the most valuable type-strain genomes for metagenomic binning, comparative biology and taxonomic classification.</title>
        <authorList>
            <person name="Goeker M."/>
        </authorList>
    </citation>
    <scope>NUCLEOTIDE SEQUENCE</scope>
    <source>
        <strain evidence="2">DSM 26174</strain>
    </source>
</reference>
<dbReference type="EMBL" id="JAVDQD010000005">
    <property type="protein sequence ID" value="MDR6240513.1"/>
    <property type="molecule type" value="Genomic_DNA"/>
</dbReference>